<proteinExistence type="predicted"/>
<keyword evidence="3" id="KW-1185">Reference proteome</keyword>
<feature type="compositionally biased region" description="Low complexity" evidence="1">
    <location>
        <begin position="20"/>
        <end position="30"/>
    </location>
</feature>
<dbReference type="AlphaFoldDB" id="A0A066XDD5"/>
<feature type="region of interest" description="Disordered" evidence="1">
    <location>
        <begin position="1"/>
        <end position="70"/>
    </location>
</feature>
<evidence type="ECO:0000313" key="3">
    <source>
        <dbReference type="Proteomes" id="UP000027238"/>
    </source>
</evidence>
<organism evidence="2 3">
    <name type="scientific">Colletotrichum sublineola</name>
    <name type="common">Sorghum anthracnose fungus</name>
    <dbReference type="NCBI Taxonomy" id="1173701"/>
    <lineage>
        <taxon>Eukaryota</taxon>
        <taxon>Fungi</taxon>
        <taxon>Dikarya</taxon>
        <taxon>Ascomycota</taxon>
        <taxon>Pezizomycotina</taxon>
        <taxon>Sordariomycetes</taxon>
        <taxon>Hypocreomycetidae</taxon>
        <taxon>Glomerellales</taxon>
        <taxon>Glomerellaceae</taxon>
        <taxon>Colletotrichum</taxon>
        <taxon>Colletotrichum graminicola species complex</taxon>
    </lineage>
</organism>
<reference evidence="3" key="1">
    <citation type="journal article" date="2014" name="Genome Announc.">
        <title>Draft genome sequence of Colletotrichum sublineola, a destructive pathogen of cultivated sorghum.</title>
        <authorList>
            <person name="Baroncelli R."/>
            <person name="Sanz-Martin J.M."/>
            <person name="Rech G.E."/>
            <person name="Sukno S.A."/>
            <person name="Thon M.R."/>
        </authorList>
    </citation>
    <scope>NUCLEOTIDE SEQUENCE [LARGE SCALE GENOMIC DNA]</scope>
    <source>
        <strain evidence="3">TX430BB</strain>
    </source>
</reference>
<comment type="caution">
    <text evidence="2">The sequence shown here is derived from an EMBL/GenBank/DDBJ whole genome shotgun (WGS) entry which is preliminary data.</text>
</comment>
<dbReference type="EMBL" id="JMSE01001164">
    <property type="protein sequence ID" value="KDN64045.1"/>
    <property type="molecule type" value="Genomic_DNA"/>
</dbReference>
<evidence type="ECO:0000256" key="1">
    <source>
        <dbReference type="SAM" id="MobiDB-lite"/>
    </source>
</evidence>
<dbReference type="Proteomes" id="UP000027238">
    <property type="component" value="Unassembled WGS sequence"/>
</dbReference>
<gene>
    <name evidence="2" type="ORF">CSUB01_06415</name>
</gene>
<protein>
    <submittedName>
        <fullName evidence="2">Uncharacterized protein</fullName>
    </submittedName>
</protein>
<evidence type="ECO:0000313" key="2">
    <source>
        <dbReference type="EMBL" id="KDN64045.1"/>
    </source>
</evidence>
<sequence>MGPRIALHLFSRPPPPTRRPPQSQSPSLTQHSHHLSRHPRFGESKPSSVDESQKEGIPRGQKTSTKNRALIRWPRFRKSIGKVLNHKQNNEDLASPDVVGQNPRLEADAPGQITCGHVTPVAGAVVWLGEELTGCKIRYWQFLPAKFVRGRVSERREPRAERGCCGQIDKFLFVGLGLLATS</sequence>
<dbReference type="HOGENOM" id="CLU_1481903_0_0_1"/>
<accession>A0A066XDD5</accession>
<name>A0A066XDD5_COLSU</name>